<evidence type="ECO:0000313" key="3">
    <source>
        <dbReference type="EMBL" id="EHQ24564.1"/>
    </source>
</evidence>
<dbReference type="PANTHER" id="PTHR46558:SF11">
    <property type="entry name" value="HTH-TYPE TRANSCRIPTIONAL REGULATOR XRE"/>
    <property type="match status" value="1"/>
</dbReference>
<keyword evidence="1" id="KW-0238">DNA-binding</keyword>
<evidence type="ECO:0000313" key="4">
    <source>
        <dbReference type="Proteomes" id="UP000002774"/>
    </source>
</evidence>
<feature type="domain" description="HTH cro/C1-type" evidence="2">
    <location>
        <begin position="13"/>
        <end position="67"/>
    </location>
</feature>
<protein>
    <submittedName>
        <fullName evidence="3">Helix-turn-helix domain protein</fullName>
    </submittedName>
</protein>
<dbReference type="InterPro" id="IPR010982">
    <property type="entry name" value="Lambda_DNA-bd_dom_sf"/>
</dbReference>
<dbReference type="SMART" id="SM00530">
    <property type="entry name" value="HTH_XRE"/>
    <property type="match status" value="1"/>
</dbReference>
<dbReference type="GO" id="GO:0003677">
    <property type="term" value="F:DNA binding"/>
    <property type="evidence" value="ECO:0007669"/>
    <property type="project" value="UniProtKB-KW"/>
</dbReference>
<dbReference type="RefSeq" id="WP_008504110.1">
    <property type="nucleotide sequence ID" value="NZ_CM001403.1"/>
</dbReference>
<organism evidence="3 4">
    <name type="scientific">Mucilaginibacter paludis DSM 18603</name>
    <dbReference type="NCBI Taxonomy" id="714943"/>
    <lineage>
        <taxon>Bacteria</taxon>
        <taxon>Pseudomonadati</taxon>
        <taxon>Bacteroidota</taxon>
        <taxon>Sphingobacteriia</taxon>
        <taxon>Sphingobacteriales</taxon>
        <taxon>Sphingobacteriaceae</taxon>
        <taxon>Mucilaginibacter</taxon>
    </lineage>
</organism>
<dbReference type="Pfam" id="PF01381">
    <property type="entry name" value="HTH_3"/>
    <property type="match status" value="1"/>
</dbReference>
<dbReference type="AlphaFoldDB" id="H1YH62"/>
<reference evidence="3" key="1">
    <citation type="submission" date="2011-09" db="EMBL/GenBank/DDBJ databases">
        <title>The permanent draft genome of Mucilaginibacter paludis DSM 18603.</title>
        <authorList>
            <consortium name="US DOE Joint Genome Institute (JGI-PGF)"/>
            <person name="Lucas S."/>
            <person name="Han J."/>
            <person name="Lapidus A."/>
            <person name="Bruce D."/>
            <person name="Goodwin L."/>
            <person name="Pitluck S."/>
            <person name="Peters L."/>
            <person name="Kyrpides N."/>
            <person name="Mavromatis K."/>
            <person name="Ivanova N."/>
            <person name="Mikhailova N."/>
            <person name="Held B."/>
            <person name="Detter J.C."/>
            <person name="Tapia R."/>
            <person name="Han C."/>
            <person name="Land M."/>
            <person name="Hauser L."/>
            <person name="Markowitz V."/>
            <person name="Cheng J.-F."/>
            <person name="Hugenholtz P."/>
            <person name="Woyke T."/>
            <person name="Wu D."/>
            <person name="Tindall B."/>
            <person name="Brambilla E."/>
            <person name="Klenk H.-P."/>
            <person name="Eisen J.A."/>
        </authorList>
    </citation>
    <scope>NUCLEOTIDE SEQUENCE [LARGE SCALE GENOMIC DNA]</scope>
    <source>
        <strain evidence="3">DSM 18603</strain>
    </source>
</reference>
<dbReference type="SUPFAM" id="SSF47413">
    <property type="entry name" value="lambda repressor-like DNA-binding domains"/>
    <property type="match status" value="1"/>
</dbReference>
<dbReference type="eggNOG" id="ENOG502ZQJN">
    <property type="taxonomic scope" value="Bacteria"/>
</dbReference>
<keyword evidence="4" id="KW-1185">Reference proteome</keyword>
<evidence type="ECO:0000256" key="1">
    <source>
        <dbReference type="ARBA" id="ARBA00023125"/>
    </source>
</evidence>
<dbReference type="InterPro" id="IPR001387">
    <property type="entry name" value="Cro/C1-type_HTH"/>
</dbReference>
<dbReference type="Gene3D" id="1.10.260.40">
    <property type="entry name" value="lambda repressor-like DNA-binding domains"/>
    <property type="match status" value="1"/>
</dbReference>
<dbReference type="Proteomes" id="UP000002774">
    <property type="component" value="Chromosome"/>
</dbReference>
<dbReference type="EMBL" id="CM001403">
    <property type="protein sequence ID" value="EHQ24564.1"/>
    <property type="molecule type" value="Genomic_DNA"/>
</dbReference>
<accession>H1YH62</accession>
<proteinExistence type="predicted"/>
<name>H1YH62_9SPHI</name>
<dbReference type="HOGENOM" id="CLU_2001295_0_0_10"/>
<dbReference type="PANTHER" id="PTHR46558">
    <property type="entry name" value="TRACRIPTIONAL REGULATORY PROTEIN-RELATED-RELATED"/>
    <property type="match status" value="1"/>
</dbReference>
<dbReference type="PROSITE" id="PS50943">
    <property type="entry name" value="HTH_CROC1"/>
    <property type="match status" value="1"/>
</dbReference>
<sequence>MPKRPVTDYAKRFKIFRKYKDLTQIQIADVLGVTQPAVQKWESGATDLSIEIIQKLRDKLNMSLEWFFTGKGTKEFVAAKSSIMKDMATILTDSEMTKFRLQTLEENYKKLHAEFHAFKHGVKD</sequence>
<dbReference type="CDD" id="cd00093">
    <property type="entry name" value="HTH_XRE"/>
    <property type="match status" value="1"/>
</dbReference>
<dbReference type="STRING" id="714943.Mucpa_0368"/>
<dbReference type="OrthoDB" id="763945at2"/>
<gene>
    <name evidence="3" type="ORF">Mucpa_0368</name>
</gene>
<evidence type="ECO:0000259" key="2">
    <source>
        <dbReference type="PROSITE" id="PS50943"/>
    </source>
</evidence>